<organism evidence="1">
    <name type="scientific">marine sediment metagenome</name>
    <dbReference type="NCBI Taxonomy" id="412755"/>
    <lineage>
        <taxon>unclassified sequences</taxon>
        <taxon>metagenomes</taxon>
        <taxon>ecological metagenomes</taxon>
    </lineage>
</organism>
<protein>
    <recommendedName>
        <fullName evidence="2">Metallo-beta-lactamase domain-containing protein</fullName>
    </recommendedName>
</protein>
<evidence type="ECO:0000313" key="1">
    <source>
        <dbReference type="EMBL" id="GAG10135.1"/>
    </source>
</evidence>
<feature type="non-terminal residue" evidence="1">
    <location>
        <position position="56"/>
    </location>
</feature>
<proteinExistence type="predicted"/>
<comment type="caution">
    <text evidence="1">The sequence shown here is derived from an EMBL/GenBank/DDBJ whole genome shotgun (WGS) entry which is preliminary data.</text>
</comment>
<dbReference type="AlphaFoldDB" id="X0UWL1"/>
<dbReference type="SUPFAM" id="SSF56281">
    <property type="entry name" value="Metallo-hydrolase/oxidoreductase"/>
    <property type="match status" value="1"/>
</dbReference>
<evidence type="ECO:0008006" key="2">
    <source>
        <dbReference type="Google" id="ProtNLM"/>
    </source>
</evidence>
<reference evidence="1" key="1">
    <citation type="journal article" date="2014" name="Front. Microbiol.">
        <title>High frequency of phylogenetically diverse reductive dehalogenase-homologous genes in deep subseafloor sedimentary metagenomes.</title>
        <authorList>
            <person name="Kawai M."/>
            <person name="Futagami T."/>
            <person name="Toyoda A."/>
            <person name="Takaki Y."/>
            <person name="Nishi S."/>
            <person name="Hori S."/>
            <person name="Arai W."/>
            <person name="Tsubouchi T."/>
            <person name="Morono Y."/>
            <person name="Uchiyama I."/>
            <person name="Ito T."/>
            <person name="Fujiyama A."/>
            <person name="Inagaki F."/>
            <person name="Takami H."/>
        </authorList>
    </citation>
    <scope>NUCLEOTIDE SEQUENCE</scope>
    <source>
        <strain evidence="1">Expedition CK06-06</strain>
    </source>
</reference>
<dbReference type="EMBL" id="BARS01020679">
    <property type="protein sequence ID" value="GAG10135.1"/>
    <property type="molecule type" value="Genomic_DNA"/>
</dbReference>
<gene>
    <name evidence="1" type="ORF">S01H1_33315</name>
</gene>
<name>X0UWL1_9ZZZZ</name>
<dbReference type="InterPro" id="IPR036866">
    <property type="entry name" value="RibonucZ/Hydroxyglut_hydro"/>
</dbReference>
<accession>X0UWL1</accession>
<sequence length="56" mass="6407">MEIHCIYGHDYDSNIYIIKGEIPTVIDCGTGLYNKEVVRDIKKIIDPVTLKQIILT</sequence>